<protein>
    <submittedName>
        <fullName evidence="1">Uncharacterized protein</fullName>
    </submittedName>
</protein>
<proteinExistence type="predicted"/>
<dbReference type="PATRIC" id="fig|1227271.3.peg.1091"/>
<organism evidence="1 2">
    <name type="scientific">Porphyromonas gingivalis F0570</name>
    <dbReference type="NCBI Taxonomy" id="1227271"/>
    <lineage>
        <taxon>Bacteria</taxon>
        <taxon>Pseudomonadati</taxon>
        <taxon>Bacteroidota</taxon>
        <taxon>Bacteroidia</taxon>
        <taxon>Bacteroidales</taxon>
        <taxon>Porphyromonadaceae</taxon>
        <taxon>Porphyromonas</taxon>
    </lineage>
</organism>
<evidence type="ECO:0000313" key="1">
    <source>
        <dbReference type="EMBL" id="ERJ66136.1"/>
    </source>
</evidence>
<accession>A0A0E2M5A2</accession>
<dbReference type="Proteomes" id="UP000016630">
    <property type="component" value="Unassembled WGS sequence"/>
</dbReference>
<dbReference type="AlphaFoldDB" id="A0A0E2M5A2"/>
<gene>
    <name evidence="1" type="ORF">HMPREF1555_01251</name>
</gene>
<reference evidence="1 2" key="1">
    <citation type="submission" date="2013-06" db="EMBL/GenBank/DDBJ databases">
        <authorList>
            <person name="Weinstock G."/>
            <person name="Sodergren E."/>
            <person name="Lobos E.A."/>
            <person name="Fulton L."/>
            <person name="Fulton R."/>
            <person name="Courtney L."/>
            <person name="Fronick C."/>
            <person name="O'Laughlin M."/>
            <person name="Godfrey J."/>
            <person name="Wilson R.M."/>
            <person name="Miner T."/>
            <person name="Farmer C."/>
            <person name="Delehaunty K."/>
            <person name="Cordes M."/>
            <person name="Minx P."/>
            <person name="Tomlinson C."/>
            <person name="Chen J."/>
            <person name="Wollam A."/>
            <person name="Pepin K.H."/>
            <person name="Bhonagiri V."/>
            <person name="Zhang X."/>
            <person name="Warren W."/>
            <person name="Mitreva M."/>
            <person name="Mardis E.R."/>
            <person name="Wilson R.K."/>
        </authorList>
    </citation>
    <scope>NUCLEOTIDE SEQUENCE [LARGE SCALE GENOMIC DNA]</scope>
    <source>
        <strain evidence="1 2">F0570</strain>
    </source>
</reference>
<name>A0A0E2M5A2_PORGN</name>
<comment type="caution">
    <text evidence="1">The sequence shown here is derived from an EMBL/GenBank/DDBJ whole genome shotgun (WGS) entry which is preliminary data.</text>
</comment>
<dbReference type="EMBL" id="AWUW01000086">
    <property type="protein sequence ID" value="ERJ66136.1"/>
    <property type="molecule type" value="Genomic_DNA"/>
</dbReference>
<sequence>MQTGRQQNKGTIFASLNMSRKNRYNVLPRATMLRKKAIQIRLNEAEHKAVETYCSRFKVENRSRWIRETLMKEVIHWLESDTPLLFREEEMR</sequence>
<evidence type="ECO:0000313" key="2">
    <source>
        <dbReference type="Proteomes" id="UP000016630"/>
    </source>
</evidence>
<dbReference type="HOGENOM" id="CLU_176792_1_0_10"/>